<protein>
    <submittedName>
        <fullName evidence="2">Uncharacterized protein</fullName>
    </submittedName>
</protein>
<keyword evidence="1" id="KW-0812">Transmembrane</keyword>
<dbReference type="EMBL" id="VTUX01000002">
    <property type="protein sequence ID" value="KAA1193307.1"/>
    <property type="molecule type" value="Genomic_DNA"/>
</dbReference>
<evidence type="ECO:0000256" key="1">
    <source>
        <dbReference type="SAM" id="Phobius"/>
    </source>
</evidence>
<reference evidence="2 3" key="1">
    <citation type="submission" date="2019-09" db="EMBL/GenBank/DDBJ databases">
        <authorList>
            <person name="Chen X.-Y."/>
        </authorList>
    </citation>
    <scope>NUCLEOTIDE SEQUENCE [LARGE SCALE GENOMIC DNA]</scope>
    <source>
        <strain evidence="2 3">NY5</strain>
    </source>
</reference>
<evidence type="ECO:0000313" key="3">
    <source>
        <dbReference type="Proteomes" id="UP000323708"/>
    </source>
</evidence>
<proteinExistence type="predicted"/>
<feature type="transmembrane region" description="Helical" evidence="1">
    <location>
        <begin position="12"/>
        <end position="32"/>
    </location>
</feature>
<gene>
    <name evidence="2" type="ORF">F0M18_05555</name>
</gene>
<sequence length="167" mass="17597">MNNTAYHHLRHEVLVGGISNAVFNGLIAWLLLRSGPALAWWGEHSFVMDIAATALLLPLIVALIVIPLQRSKLRKGKLQPIALGPSSSIQALADRFPSGAGKSALLFGLVGLLLVAPLTLSGFYLLGVEQVAPGNYALFKGIWAGAMAGVLVIPMVLVALRATPTNS</sequence>
<keyword evidence="1" id="KW-0472">Membrane</keyword>
<dbReference type="AlphaFoldDB" id="A0A5B0X436"/>
<keyword evidence="3" id="KW-1185">Reference proteome</keyword>
<feature type="transmembrane region" description="Helical" evidence="1">
    <location>
        <begin position="104"/>
        <end position="126"/>
    </location>
</feature>
<name>A0A5B0X436_9GAMM</name>
<organism evidence="2 3">
    <name type="scientific">Pseudohalioglobus sediminis</name>
    <dbReference type="NCBI Taxonomy" id="2606449"/>
    <lineage>
        <taxon>Bacteria</taxon>
        <taxon>Pseudomonadati</taxon>
        <taxon>Pseudomonadota</taxon>
        <taxon>Gammaproteobacteria</taxon>
        <taxon>Cellvibrionales</taxon>
        <taxon>Halieaceae</taxon>
        <taxon>Pseudohalioglobus</taxon>
    </lineage>
</organism>
<dbReference type="RefSeq" id="WP_149610414.1">
    <property type="nucleotide sequence ID" value="NZ_VTUX01000002.1"/>
</dbReference>
<accession>A0A5B0X436</accession>
<keyword evidence="1" id="KW-1133">Transmembrane helix</keyword>
<evidence type="ECO:0000313" key="2">
    <source>
        <dbReference type="EMBL" id="KAA1193307.1"/>
    </source>
</evidence>
<comment type="caution">
    <text evidence="2">The sequence shown here is derived from an EMBL/GenBank/DDBJ whole genome shotgun (WGS) entry which is preliminary data.</text>
</comment>
<feature type="transmembrane region" description="Helical" evidence="1">
    <location>
        <begin position="138"/>
        <end position="160"/>
    </location>
</feature>
<dbReference type="Proteomes" id="UP000323708">
    <property type="component" value="Unassembled WGS sequence"/>
</dbReference>
<feature type="transmembrane region" description="Helical" evidence="1">
    <location>
        <begin position="44"/>
        <end position="68"/>
    </location>
</feature>